<dbReference type="OMA" id="VLFECNC"/>
<dbReference type="VEuPathDB" id="VectorBase:HLOH_061436"/>
<dbReference type="EMBL" id="JABSTR010000005">
    <property type="protein sequence ID" value="KAH9372010.1"/>
    <property type="molecule type" value="Genomic_DNA"/>
</dbReference>
<dbReference type="AlphaFoldDB" id="A0A9J6G980"/>
<name>A0A9J6G980_HAELO</name>
<evidence type="ECO:0000313" key="1">
    <source>
        <dbReference type="EMBL" id="KAH9372010.1"/>
    </source>
</evidence>
<gene>
    <name evidence="1" type="ORF">HPB48_022854</name>
</gene>
<dbReference type="OrthoDB" id="10067596at2759"/>
<organism evidence="1 2">
    <name type="scientific">Haemaphysalis longicornis</name>
    <name type="common">Bush tick</name>
    <dbReference type="NCBI Taxonomy" id="44386"/>
    <lineage>
        <taxon>Eukaryota</taxon>
        <taxon>Metazoa</taxon>
        <taxon>Ecdysozoa</taxon>
        <taxon>Arthropoda</taxon>
        <taxon>Chelicerata</taxon>
        <taxon>Arachnida</taxon>
        <taxon>Acari</taxon>
        <taxon>Parasitiformes</taxon>
        <taxon>Ixodida</taxon>
        <taxon>Ixodoidea</taxon>
        <taxon>Ixodidae</taxon>
        <taxon>Haemaphysalinae</taxon>
        <taxon>Haemaphysalis</taxon>
    </lineage>
</organism>
<evidence type="ECO:0000313" key="2">
    <source>
        <dbReference type="Proteomes" id="UP000821853"/>
    </source>
</evidence>
<sequence length="109" mass="12436">MIRAPPRFTPAFWSVQPLVEQGLPRGNNSVESWHSRYSKVVGVSHPGVWPFISRLQQQQAATDDRLRALLRSQQPQRQRKAVLAKEAALERISKNVRDIASEVLFECNC</sequence>
<accession>A0A9J6G980</accession>
<protein>
    <submittedName>
        <fullName evidence="1">Uncharacterized protein</fullName>
    </submittedName>
</protein>
<keyword evidence="2" id="KW-1185">Reference proteome</keyword>
<proteinExistence type="predicted"/>
<dbReference type="Proteomes" id="UP000821853">
    <property type="component" value="Chromosome 3"/>
</dbReference>
<reference evidence="1 2" key="1">
    <citation type="journal article" date="2020" name="Cell">
        <title>Large-Scale Comparative Analyses of Tick Genomes Elucidate Their Genetic Diversity and Vector Capacities.</title>
        <authorList>
            <consortium name="Tick Genome and Microbiome Consortium (TIGMIC)"/>
            <person name="Jia N."/>
            <person name="Wang J."/>
            <person name="Shi W."/>
            <person name="Du L."/>
            <person name="Sun Y."/>
            <person name="Zhan W."/>
            <person name="Jiang J.F."/>
            <person name="Wang Q."/>
            <person name="Zhang B."/>
            <person name="Ji P."/>
            <person name="Bell-Sakyi L."/>
            <person name="Cui X.M."/>
            <person name="Yuan T.T."/>
            <person name="Jiang B.G."/>
            <person name="Yang W.F."/>
            <person name="Lam T.T."/>
            <person name="Chang Q.C."/>
            <person name="Ding S.J."/>
            <person name="Wang X.J."/>
            <person name="Zhu J.G."/>
            <person name="Ruan X.D."/>
            <person name="Zhao L."/>
            <person name="Wei J.T."/>
            <person name="Ye R.Z."/>
            <person name="Que T.C."/>
            <person name="Du C.H."/>
            <person name="Zhou Y.H."/>
            <person name="Cheng J.X."/>
            <person name="Dai P.F."/>
            <person name="Guo W.B."/>
            <person name="Han X.H."/>
            <person name="Huang E.J."/>
            <person name="Li L.F."/>
            <person name="Wei W."/>
            <person name="Gao Y.C."/>
            <person name="Liu J.Z."/>
            <person name="Shao H.Z."/>
            <person name="Wang X."/>
            <person name="Wang C.C."/>
            <person name="Yang T.C."/>
            <person name="Huo Q.B."/>
            <person name="Li W."/>
            <person name="Chen H.Y."/>
            <person name="Chen S.E."/>
            <person name="Zhou L.G."/>
            <person name="Ni X.B."/>
            <person name="Tian J.H."/>
            <person name="Sheng Y."/>
            <person name="Liu T."/>
            <person name="Pan Y.S."/>
            <person name="Xia L.Y."/>
            <person name="Li J."/>
            <person name="Zhao F."/>
            <person name="Cao W.C."/>
        </authorList>
    </citation>
    <scope>NUCLEOTIDE SEQUENCE [LARGE SCALE GENOMIC DNA]</scope>
    <source>
        <strain evidence="1">HaeL-2018</strain>
    </source>
</reference>
<comment type="caution">
    <text evidence="1">The sequence shown here is derived from an EMBL/GenBank/DDBJ whole genome shotgun (WGS) entry which is preliminary data.</text>
</comment>